<feature type="region of interest" description="Disordered" evidence="7">
    <location>
        <begin position="62"/>
        <end position="88"/>
    </location>
</feature>
<dbReference type="SUPFAM" id="SSF50494">
    <property type="entry name" value="Trypsin-like serine proteases"/>
    <property type="match status" value="1"/>
</dbReference>
<accession>A0A0W8IB73</accession>
<dbReference type="STRING" id="767452.AVL62_15460"/>
<feature type="compositionally biased region" description="Acidic residues" evidence="7">
    <location>
        <begin position="17"/>
        <end position="29"/>
    </location>
</feature>
<gene>
    <name evidence="8" type="ORF">AVL62_15460</name>
</gene>
<dbReference type="PROSITE" id="PS00673">
    <property type="entry name" value="V8_SER"/>
    <property type="match status" value="1"/>
</dbReference>
<evidence type="ECO:0000256" key="5">
    <source>
        <dbReference type="ARBA" id="ARBA00022825"/>
    </source>
</evidence>
<dbReference type="PRINTS" id="PR00839">
    <property type="entry name" value="V8PROTEASE"/>
</dbReference>
<evidence type="ECO:0000256" key="2">
    <source>
        <dbReference type="ARBA" id="ARBA00022670"/>
    </source>
</evidence>
<dbReference type="AlphaFoldDB" id="A0A0W8IB73"/>
<evidence type="ECO:0000256" key="6">
    <source>
        <dbReference type="RuleBase" id="RU004296"/>
    </source>
</evidence>
<evidence type="ECO:0000256" key="1">
    <source>
        <dbReference type="ARBA" id="ARBA00008764"/>
    </source>
</evidence>
<dbReference type="InterPro" id="IPR000126">
    <property type="entry name" value="V8_ser_AS"/>
</dbReference>
<dbReference type="GO" id="GO:0006508">
    <property type="term" value="P:proteolysis"/>
    <property type="evidence" value="ECO:0007669"/>
    <property type="project" value="UniProtKB-KW"/>
</dbReference>
<evidence type="ECO:0000313" key="8">
    <source>
        <dbReference type="EMBL" id="KUG57222.1"/>
    </source>
</evidence>
<comment type="similarity">
    <text evidence="1 6">Belongs to the peptidase S1B family.</text>
</comment>
<dbReference type="InterPro" id="IPR050966">
    <property type="entry name" value="Glutamyl_endopeptidase"/>
</dbReference>
<evidence type="ECO:0000256" key="4">
    <source>
        <dbReference type="ARBA" id="ARBA00022801"/>
    </source>
</evidence>
<reference evidence="8 9" key="1">
    <citation type="submission" date="2015-12" db="EMBL/GenBank/DDBJ databases">
        <title>Serinicoccus chungangenesis strain CD08_5 genome sequencing and assembly.</title>
        <authorList>
            <person name="Chander A.M."/>
            <person name="Kaur G."/>
            <person name="Nair G.R."/>
            <person name="Dhawan D.K."/>
            <person name="Kochhar R.K."/>
            <person name="Mayilraj S."/>
            <person name="Bhadada S.K."/>
        </authorList>
    </citation>
    <scope>NUCLEOTIDE SEQUENCE [LARGE SCALE GENOMIC DNA]</scope>
    <source>
        <strain evidence="8 9">CD08_5</strain>
    </source>
</reference>
<protein>
    <recommendedName>
        <fullName evidence="6">Serine protease</fullName>
        <ecNumber evidence="6">3.4.21.-</ecNumber>
    </recommendedName>
</protein>
<evidence type="ECO:0000256" key="7">
    <source>
        <dbReference type="SAM" id="MobiDB-lite"/>
    </source>
</evidence>
<keyword evidence="2 6" id="KW-0645">Protease</keyword>
<dbReference type="Gene3D" id="2.40.10.10">
    <property type="entry name" value="Trypsin-like serine proteases"/>
    <property type="match status" value="2"/>
</dbReference>
<dbReference type="GO" id="GO:0008236">
    <property type="term" value="F:serine-type peptidase activity"/>
    <property type="evidence" value="ECO:0007669"/>
    <property type="project" value="UniProtKB-KW"/>
</dbReference>
<keyword evidence="4 6" id="KW-0378">Hydrolase</keyword>
<evidence type="ECO:0000256" key="3">
    <source>
        <dbReference type="ARBA" id="ARBA00022729"/>
    </source>
</evidence>
<dbReference type="EC" id="3.4.21.-" evidence="6"/>
<dbReference type="EMBL" id="LQBL01000007">
    <property type="protein sequence ID" value="KUG57222.1"/>
    <property type="molecule type" value="Genomic_DNA"/>
</dbReference>
<keyword evidence="3" id="KW-0732">Signal</keyword>
<dbReference type="Proteomes" id="UP000054837">
    <property type="component" value="Unassembled WGS sequence"/>
</dbReference>
<dbReference type="RefSeq" id="WP_058890344.1">
    <property type="nucleotide sequence ID" value="NZ_LQBL01000007.1"/>
</dbReference>
<dbReference type="InterPro" id="IPR043504">
    <property type="entry name" value="Peptidase_S1_PA_chymotrypsin"/>
</dbReference>
<dbReference type="OrthoDB" id="1855925at2"/>
<keyword evidence="5 6" id="KW-0720">Serine protease</keyword>
<name>A0A0W8IB73_9MICO</name>
<dbReference type="PANTHER" id="PTHR15462">
    <property type="entry name" value="SERINE PROTEASE"/>
    <property type="match status" value="1"/>
</dbReference>
<sequence length="309" mass="32773">MSHDDINPHEPVAPEAEPADEVGTEELTEEPGAGGGAHEEAAAGLDIEPVAAVMAQALGEVEQAPDTSGLRPVGEATYGPPVDAETVQGPDNRVQITATGSYPWRVHCSLLITANDGSQWIGTGWFNGPRSIITAGHCVFIHAPGTQRHGWVRSIDVMPGRNGASLPYGRFLVPRAQLRSVHGWTSSPDHEYDYGALLLTEPKGDATGWLGFANWSDATLNAKSLNLSGYPGDKPSGTQWYHWSGVAALSARKVYYTLDTAGGQSGSGVYVFHEGGRYAVAIHAYGGSGSNSGTRINKPVFDNLKLWKG</sequence>
<dbReference type="InterPro" id="IPR009003">
    <property type="entry name" value="Peptidase_S1_PA"/>
</dbReference>
<feature type="region of interest" description="Disordered" evidence="7">
    <location>
        <begin position="1"/>
        <end position="40"/>
    </location>
</feature>
<evidence type="ECO:0000313" key="9">
    <source>
        <dbReference type="Proteomes" id="UP000054837"/>
    </source>
</evidence>
<proteinExistence type="inferred from homology"/>
<organism evidence="8 9">
    <name type="scientific">Serinicoccus chungangensis</name>
    <dbReference type="NCBI Taxonomy" id="767452"/>
    <lineage>
        <taxon>Bacteria</taxon>
        <taxon>Bacillati</taxon>
        <taxon>Actinomycetota</taxon>
        <taxon>Actinomycetes</taxon>
        <taxon>Micrococcales</taxon>
        <taxon>Ornithinimicrobiaceae</taxon>
        <taxon>Serinicoccus</taxon>
    </lineage>
</organism>
<dbReference type="InterPro" id="IPR008256">
    <property type="entry name" value="Peptidase_S1B"/>
</dbReference>
<keyword evidence="9" id="KW-1185">Reference proteome</keyword>
<comment type="caution">
    <text evidence="8">The sequence shown here is derived from an EMBL/GenBank/DDBJ whole genome shotgun (WGS) entry which is preliminary data.</text>
</comment>
<dbReference type="PANTHER" id="PTHR15462:SF8">
    <property type="entry name" value="SERINE PROTEASE"/>
    <property type="match status" value="1"/>
</dbReference>